<feature type="compositionally biased region" description="Polar residues" evidence="1">
    <location>
        <begin position="34"/>
        <end position="44"/>
    </location>
</feature>
<dbReference type="AlphaFoldDB" id="A0A8H7LHD0"/>
<feature type="compositionally biased region" description="Polar residues" evidence="1">
    <location>
        <begin position="94"/>
        <end position="112"/>
    </location>
</feature>
<organism evidence="2 3">
    <name type="scientific">Rhizoctonia solani</name>
    <dbReference type="NCBI Taxonomy" id="456999"/>
    <lineage>
        <taxon>Eukaryota</taxon>
        <taxon>Fungi</taxon>
        <taxon>Dikarya</taxon>
        <taxon>Basidiomycota</taxon>
        <taxon>Agaricomycotina</taxon>
        <taxon>Agaricomycetes</taxon>
        <taxon>Cantharellales</taxon>
        <taxon>Ceratobasidiaceae</taxon>
        <taxon>Rhizoctonia</taxon>
    </lineage>
</organism>
<protein>
    <submittedName>
        <fullName evidence="2">Uncharacterized protein</fullName>
    </submittedName>
</protein>
<feature type="compositionally biased region" description="Polar residues" evidence="1">
    <location>
        <begin position="57"/>
        <end position="70"/>
    </location>
</feature>
<sequence length="271" mass="29597">MSTRNNRSNRKKGKVRRWLDSLLCVSSPEAPVRPSTQQHPSSHASLPLEPIQDTHVDTPNNDNTEQQAPSHVSPPAEPTQSADVDSANDENAPLPTSQSPSRTGTPVDTSGVKSGAWAGLRVSLKTLRDTPAMFGPLVSAASVLIDCFDTIEAATRNQEDYEHLAIELDTFVKSLATTCKGGAPSSVTDCVKGIGIVIKREAEEIENKVGRGTGRRMVMVNADGEDLVRRYRRIESLFRQLQTNIGMSTWAITNELMVASIAWREMQVQYG</sequence>
<feature type="region of interest" description="Disordered" evidence="1">
    <location>
        <begin position="28"/>
        <end position="113"/>
    </location>
</feature>
<gene>
    <name evidence="2" type="ORF">RHS04_07629</name>
</gene>
<evidence type="ECO:0000313" key="3">
    <source>
        <dbReference type="Proteomes" id="UP000650582"/>
    </source>
</evidence>
<evidence type="ECO:0000256" key="1">
    <source>
        <dbReference type="SAM" id="MobiDB-lite"/>
    </source>
</evidence>
<name>A0A8H7LHD0_9AGAM</name>
<comment type="caution">
    <text evidence="2">The sequence shown here is derived from an EMBL/GenBank/DDBJ whole genome shotgun (WGS) entry which is preliminary data.</text>
</comment>
<proteinExistence type="predicted"/>
<dbReference type="EMBL" id="JACYCC010000146">
    <property type="protein sequence ID" value="KAF8673589.1"/>
    <property type="molecule type" value="Genomic_DNA"/>
</dbReference>
<dbReference type="Proteomes" id="UP000650582">
    <property type="component" value="Unassembled WGS sequence"/>
</dbReference>
<reference evidence="2" key="1">
    <citation type="submission" date="2020-09" db="EMBL/GenBank/DDBJ databases">
        <title>Comparative genome analyses of four rice-infecting Rhizoctonia solani isolates reveal extensive enrichment of homogalacturonan modification genes.</title>
        <authorList>
            <person name="Lee D.-Y."/>
            <person name="Jeon J."/>
            <person name="Kim K.-T."/>
            <person name="Cheong K."/>
            <person name="Song H."/>
            <person name="Choi G."/>
            <person name="Ko J."/>
            <person name="Opiyo S.O."/>
            <person name="Zuo S."/>
            <person name="Madhav S."/>
            <person name="Lee Y.-H."/>
            <person name="Wang G.-L."/>
        </authorList>
    </citation>
    <scope>NUCLEOTIDE SEQUENCE</scope>
    <source>
        <strain evidence="2">AG1-IA YN-7</strain>
    </source>
</reference>
<accession>A0A8H7LHD0</accession>
<evidence type="ECO:0000313" key="2">
    <source>
        <dbReference type="EMBL" id="KAF8673589.1"/>
    </source>
</evidence>